<proteinExistence type="predicted"/>
<organism evidence="2 3">
    <name type="scientific">Bartonella choladocola</name>
    <dbReference type="NCBI Taxonomy" id="2750995"/>
    <lineage>
        <taxon>Bacteria</taxon>
        <taxon>Pseudomonadati</taxon>
        <taxon>Pseudomonadota</taxon>
        <taxon>Alphaproteobacteria</taxon>
        <taxon>Hyphomicrobiales</taxon>
        <taxon>Bartonellaceae</taxon>
        <taxon>Bartonella</taxon>
    </lineage>
</organism>
<protein>
    <submittedName>
        <fullName evidence="2">2-keto-myo-inositol dehydratase</fullName>
        <ecNumber evidence="2">4.2.1.44</ecNumber>
    </submittedName>
</protein>
<dbReference type="InterPro" id="IPR013022">
    <property type="entry name" value="Xyl_isomerase-like_TIM-brl"/>
</dbReference>
<keyword evidence="2" id="KW-0456">Lyase</keyword>
<name>A0A1U9MFR0_9HYPH</name>
<dbReference type="SUPFAM" id="SSF51658">
    <property type="entry name" value="Xylose isomerase-like"/>
    <property type="match status" value="1"/>
</dbReference>
<dbReference type="InterPro" id="IPR036237">
    <property type="entry name" value="Xyl_isomerase-like_sf"/>
</dbReference>
<dbReference type="Pfam" id="PF01261">
    <property type="entry name" value="AP_endonuc_2"/>
    <property type="match status" value="1"/>
</dbReference>
<dbReference type="Proteomes" id="UP000189632">
    <property type="component" value="Chromosome"/>
</dbReference>
<evidence type="ECO:0000313" key="2">
    <source>
        <dbReference type="EMBL" id="AQT46522.1"/>
    </source>
</evidence>
<dbReference type="PANTHER" id="PTHR12110:SF41">
    <property type="entry name" value="INOSOSE DEHYDRATASE"/>
    <property type="match status" value="1"/>
</dbReference>
<dbReference type="RefSeq" id="WP_077990787.1">
    <property type="nucleotide sequence ID" value="NZ_CAXUOT020000001.1"/>
</dbReference>
<dbReference type="AlphaFoldDB" id="A0A1U9MFR0"/>
<dbReference type="InterPro" id="IPR030823">
    <property type="entry name" value="IolE/MocC"/>
</dbReference>
<dbReference type="EMBL" id="CP015625">
    <property type="protein sequence ID" value="AQT46522.1"/>
    <property type="molecule type" value="Genomic_DNA"/>
</dbReference>
<dbReference type="EC" id="4.2.1.44" evidence="2"/>
<sequence length="298" mass="33526">MKARLAACPIAWTNDDLPELGGDTPVEQCLEESRKAGYSGTEMGGKFPRETNVLRQLLANNDLALAASWYSGTLLDNNLEAEKKQALPLMKLLRDLDVKTMVYGEVARSIQGQRHVPLNKRPQLNDDEILGYAQKMNDFADWCLTEDIQLAYHHHLGAVIEREHDIDRFLAATKKSVGLLFDTGHLVMAGVDPLSILKKYGKRVVHVHCKDVRENIMNGIDRDRSSFLDCVLEGVFTVPGDGMIDFQKICDELAAQHYQGWFVVEAEQDPEKAPPLQYATMGYNYLKKCLNNSGYIIE</sequence>
<dbReference type="Gene3D" id="3.20.20.150">
    <property type="entry name" value="Divalent-metal-dependent TIM barrel enzymes"/>
    <property type="match status" value="1"/>
</dbReference>
<dbReference type="OrthoDB" id="9804047at2"/>
<dbReference type="InterPro" id="IPR050312">
    <property type="entry name" value="IolE/XylAMocC-like"/>
</dbReference>
<accession>A0A1U9MFR0</accession>
<dbReference type="NCBIfam" id="TIGR04379">
    <property type="entry name" value="myo_inos_iolE"/>
    <property type="match status" value="1"/>
</dbReference>
<reference evidence="2 3" key="1">
    <citation type="submission" date="2016-11" db="EMBL/GenBank/DDBJ databases">
        <title>Comparative genomics of Bartonella apis.</title>
        <authorList>
            <person name="Engel P."/>
        </authorList>
    </citation>
    <scope>NUCLEOTIDE SEQUENCE [LARGE SCALE GENOMIC DNA]</scope>
    <source>
        <strain evidence="2 3">BBC0122</strain>
    </source>
</reference>
<feature type="domain" description="Xylose isomerase-like TIM barrel" evidence="1">
    <location>
        <begin position="31"/>
        <end position="286"/>
    </location>
</feature>
<evidence type="ECO:0000259" key="1">
    <source>
        <dbReference type="Pfam" id="PF01261"/>
    </source>
</evidence>
<dbReference type="PANTHER" id="PTHR12110">
    <property type="entry name" value="HYDROXYPYRUVATE ISOMERASE"/>
    <property type="match status" value="1"/>
</dbReference>
<dbReference type="GO" id="GO:0050114">
    <property type="term" value="F:myo-inosose-2 dehydratase activity"/>
    <property type="evidence" value="ECO:0007669"/>
    <property type="project" value="UniProtKB-EC"/>
</dbReference>
<keyword evidence="3" id="KW-1185">Reference proteome</keyword>
<dbReference type="KEGG" id="bapi:BBC0122_003880"/>
<evidence type="ECO:0000313" key="3">
    <source>
        <dbReference type="Proteomes" id="UP000189632"/>
    </source>
</evidence>
<gene>
    <name evidence="2" type="ORF">BBC0122_003880</name>
</gene>